<dbReference type="Gene3D" id="3.40.50.1820">
    <property type="entry name" value="alpha/beta hydrolase"/>
    <property type="match status" value="1"/>
</dbReference>
<gene>
    <name evidence="2" type="ORF">WI38_03970</name>
</gene>
<evidence type="ECO:0000313" key="3">
    <source>
        <dbReference type="Proteomes" id="UP000065521"/>
    </source>
</evidence>
<evidence type="ECO:0000256" key="1">
    <source>
        <dbReference type="ARBA" id="ARBA00022801"/>
    </source>
</evidence>
<accession>A0A102PLS2</accession>
<evidence type="ECO:0000313" key="2">
    <source>
        <dbReference type="EMBL" id="KUZ95943.1"/>
    </source>
</evidence>
<dbReference type="PANTHER" id="PTHR48081">
    <property type="entry name" value="AB HYDROLASE SUPERFAMILY PROTEIN C4A8.06C"/>
    <property type="match status" value="1"/>
</dbReference>
<protein>
    <submittedName>
        <fullName evidence="2">Esterase</fullName>
    </submittedName>
</protein>
<dbReference type="Pfam" id="PF07859">
    <property type="entry name" value="Abhydrolase_3"/>
    <property type="match status" value="1"/>
</dbReference>
<comment type="caution">
    <text evidence="2">The sequence shown here is derived from an EMBL/GenBank/DDBJ whole genome shotgun (WGS) entry which is preliminary data.</text>
</comment>
<reference evidence="2 3" key="1">
    <citation type="submission" date="2015-11" db="EMBL/GenBank/DDBJ databases">
        <title>Expanding the genomic diversity of Burkholderia species for the development of highly accurate diagnostics.</title>
        <authorList>
            <person name="Sahl J."/>
            <person name="Keim P."/>
            <person name="Wagner D."/>
        </authorList>
    </citation>
    <scope>NUCLEOTIDE SEQUENCE [LARGE SCALE GENOMIC DNA]</scope>
    <source>
        <strain evidence="2 3">RF32-BP4</strain>
    </source>
</reference>
<dbReference type="RefSeq" id="WP_059610773.1">
    <property type="nucleotide sequence ID" value="NZ_CP013371.1"/>
</dbReference>
<dbReference type="AlphaFoldDB" id="A0A102PLS2"/>
<dbReference type="InterPro" id="IPR050300">
    <property type="entry name" value="GDXG_lipolytic_enzyme"/>
</dbReference>
<dbReference type="EMBL" id="LOTN01000004">
    <property type="protein sequence ID" value="KUZ95943.1"/>
    <property type="molecule type" value="Genomic_DNA"/>
</dbReference>
<dbReference type="InterPro" id="IPR013094">
    <property type="entry name" value="AB_hydrolase_3"/>
</dbReference>
<dbReference type="GO" id="GO:0016787">
    <property type="term" value="F:hydrolase activity"/>
    <property type="evidence" value="ECO:0007669"/>
    <property type="project" value="UniProtKB-KW"/>
</dbReference>
<organism evidence="2 3">
    <name type="scientific">Burkholderia ubonensis</name>
    <dbReference type="NCBI Taxonomy" id="101571"/>
    <lineage>
        <taxon>Bacteria</taxon>
        <taxon>Pseudomonadati</taxon>
        <taxon>Pseudomonadota</taxon>
        <taxon>Betaproteobacteria</taxon>
        <taxon>Burkholderiales</taxon>
        <taxon>Burkholderiaceae</taxon>
        <taxon>Burkholderia</taxon>
        <taxon>Burkholderia cepacia complex</taxon>
    </lineage>
</organism>
<dbReference type="PANTHER" id="PTHR48081:SF8">
    <property type="entry name" value="ALPHA_BETA HYDROLASE FOLD-3 DOMAIN-CONTAINING PROTEIN-RELATED"/>
    <property type="match status" value="1"/>
</dbReference>
<dbReference type="SUPFAM" id="SSF53474">
    <property type="entry name" value="alpha/beta-Hydrolases"/>
    <property type="match status" value="1"/>
</dbReference>
<dbReference type="InterPro" id="IPR029058">
    <property type="entry name" value="AB_hydrolase_fold"/>
</dbReference>
<name>A0A102PLS2_9BURK</name>
<proteinExistence type="predicted"/>
<dbReference type="Proteomes" id="UP000065521">
    <property type="component" value="Unassembled WGS sequence"/>
</dbReference>
<sequence length="312" mass="33102">MPVDPRIAVLLAQLADVEPPASLAALRAATDASLRAWQGPLEAVARSEGFDVPARDGQAIRVRVYWPTANGDAGPPQPAIVYAHGGGWCLGTLELYDNPCRALANATQCVVLSVDYRLAPEHKFPVPLEDFCDALAWAFEHAADLGIDAARIAVGGDSAGGNLAAAACLLAREQGGLPIAHQLLLYPPLDAAMNTTSYRTDGQGYYLTSDVMRYCFDMYLADPAEGRSPYVSPLLATSHAGLPPATLLVCECDPLRDEADAYAEKLRQAGVPVAVERLPGMIHACIHMSGLTPGARRVFDVAGARIGAAFRR</sequence>
<keyword evidence="1" id="KW-0378">Hydrolase</keyword>